<evidence type="ECO:0000313" key="2">
    <source>
        <dbReference type="Proteomes" id="UP000533476"/>
    </source>
</evidence>
<dbReference type="RefSeq" id="WP_169102961.1">
    <property type="nucleotide sequence ID" value="NZ_JABBVZ010000144.1"/>
</dbReference>
<evidence type="ECO:0000313" key="1">
    <source>
        <dbReference type="EMBL" id="NMP24754.1"/>
    </source>
</evidence>
<dbReference type="EMBL" id="JABBVZ010000144">
    <property type="protein sequence ID" value="NMP24754.1"/>
    <property type="molecule type" value="Genomic_DNA"/>
</dbReference>
<gene>
    <name evidence="1" type="ORF">HIJ39_20815</name>
</gene>
<comment type="caution">
    <text evidence="1">The sequence shown here is derived from an EMBL/GenBank/DDBJ whole genome shotgun (WGS) entry which is preliminary data.</text>
</comment>
<dbReference type="Proteomes" id="UP000533476">
    <property type="component" value="Unassembled WGS sequence"/>
</dbReference>
<sequence>MTEERLAHLEVLCQEATEGPWHARHRHVGNVSNDFAWDESAGLGWEIEELDRPMRGQFVRGADAHFIAEARTALPEALAEVRRLREALEDIASVHPLPLTGEPTLYERSIQSGLQAAHDKARRALEEAPHD</sequence>
<proteinExistence type="predicted"/>
<keyword evidence="2" id="KW-1185">Reference proteome</keyword>
<name>A0A7Y0Q5X2_9FIRM</name>
<dbReference type="AlphaFoldDB" id="A0A7Y0Q5X2"/>
<organism evidence="1 2">
    <name type="scientific">Sulfobacillus harzensis</name>
    <dbReference type="NCBI Taxonomy" id="2729629"/>
    <lineage>
        <taxon>Bacteria</taxon>
        <taxon>Bacillati</taxon>
        <taxon>Bacillota</taxon>
        <taxon>Clostridia</taxon>
        <taxon>Eubacteriales</taxon>
        <taxon>Clostridiales Family XVII. Incertae Sedis</taxon>
        <taxon>Sulfobacillus</taxon>
    </lineage>
</organism>
<reference evidence="1 2" key="1">
    <citation type="submission" date="2020-04" db="EMBL/GenBank/DDBJ databases">
        <authorList>
            <person name="Zhang R."/>
            <person name="Schippers A."/>
        </authorList>
    </citation>
    <scope>NUCLEOTIDE SEQUENCE [LARGE SCALE GENOMIC DNA]</scope>
    <source>
        <strain evidence="1 2">DSM 109850</strain>
    </source>
</reference>
<accession>A0A7Y0Q5X2</accession>
<protein>
    <submittedName>
        <fullName evidence="1">Uncharacterized protein</fullName>
    </submittedName>
</protein>